<dbReference type="PROSITE" id="PS50113">
    <property type="entry name" value="PAC"/>
    <property type="match status" value="1"/>
</dbReference>
<dbReference type="SUPFAM" id="SSF55874">
    <property type="entry name" value="ATPase domain of HSP90 chaperone/DNA topoisomerase II/histidine kinase"/>
    <property type="match status" value="1"/>
</dbReference>
<keyword evidence="5 11" id="KW-0418">Kinase</keyword>
<dbReference type="Pfam" id="PF08447">
    <property type="entry name" value="PAS_3"/>
    <property type="match status" value="1"/>
</dbReference>
<dbReference type="RefSeq" id="WP_174943633.1">
    <property type="nucleotide sequence ID" value="NZ_CABVPY010000033.1"/>
</dbReference>
<dbReference type="EMBL" id="CABVPY010000033">
    <property type="protein sequence ID" value="VWB98607.1"/>
    <property type="molecule type" value="Genomic_DNA"/>
</dbReference>
<dbReference type="InterPro" id="IPR000014">
    <property type="entry name" value="PAS"/>
</dbReference>
<evidence type="ECO:0000259" key="8">
    <source>
        <dbReference type="PROSITE" id="PS50110"/>
    </source>
</evidence>
<dbReference type="NCBIfam" id="TIGR00229">
    <property type="entry name" value="sensory_box"/>
    <property type="match status" value="1"/>
</dbReference>
<dbReference type="Pfam" id="PF00512">
    <property type="entry name" value="HisKA"/>
    <property type="match status" value="1"/>
</dbReference>
<dbReference type="PANTHER" id="PTHR43047:SF72">
    <property type="entry name" value="OSMOSENSING HISTIDINE PROTEIN KINASE SLN1"/>
    <property type="match status" value="1"/>
</dbReference>
<dbReference type="Gene3D" id="3.30.450.20">
    <property type="entry name" value="PAS domain"/>
    <property type="match status" value="1"/>
</dbReference>
<dbReference type="InterPro" id="IPR036890">
    <property type="entry name" value="HATPase_C_sf"/>
</dbReference>
<dbReference type="AlphaFoldDB" id="A0A6P2NU29"/>
<dbReference type="SMART" id="SM00091">
    <property type="entry name" value="PAS"/>
    <property type="match status" value="1"/>
</dbReference>
<evidence type="ECO:0000256" key="1">
    <source>
        <dbReference type="ARBA" id="ARBA00000085"/>
    </source>
</evidence>
<evidence type="ECO:0000259" key="7">
    <source>
        <dbReference type="PROSITE" id="PS50109"/>
    </source>
</evidence>
<dbReference type="InterPro" id="IPR036097">
    <property type="entry name" value="HisK_dim/P_sf"/>
</dbReference>
<feature type="domain" description="PAC" evidence="10">
    <location>
        <begin position="93"/>
        <end position="146"/>
    </location>
</feature>
<dbReference type="InterPro" id="IPR001789">
    <property type="entry name" value="Sig_transdc_resp-reg_receiver"/>
</dbReference>
<dbReference type="FunFam" id="3.30.450.20:FF:000099">
    <property type="entry name" value="Sensory box sensor histidine kinase"/>
    <property type="match status" value="1"/>
</dbReference>
<dbReference type="SMART" id="SM00387">
    <property type="entry name" value="HATPase_c"/>
    <property type="match status" value="1"/>
</dbReference>
<dbReference type="EC" id="2.7.13.3" evidence="2"/>
<keyword evidence="4" id="KW-0808">Transferase</keyword>
<evidence type="ECO:0000256" key="5">
    <source>
        <dbReference type="ARBA" id="ARBA00022777"/>
    </source>
</evidence>
<comment type="catalytic activity">
    <reaction evidence="1">
        <text>ATP + protein L-histidine = ADP + protein N-phospho-L-histidine.</text>
        <dbReference type="EC" id="2.7.13.3"/>
    </reaction>
</comment>
<dbReference type="Gene3D" id="3.30.565.10">
    <property type="entry name" value="Histidine kinase-like ATPase, C-terminal domain"/>
    <property type="match status" value="1"/>
</dbReference>
<evidence type="ECO:0000313" key="12">
    <source>
        <dbReference type="Proteomes" id="UP000494170"/>
    </source>
</evidence>
<sequence>MTQPLVSTNRADPEIEVDDVERRFRSFADAIPHIVWTATPDGSVDYVNRRIEKYTELGFAQVEGWNWMSTIHPDDVQTEVAHWERAIASGTEYEIEMRIWRMSDCTYRWHLERASPLKDANGNIVKWVGTVTDIDDRKQALAAAERANRAKSDFLSSMSHELRSPLNAILGFAQLMATDSPPPTPSQQASIDQILRAGWHLLELINDVLDLAKIDAGQVAISPESVSLDDVLRECDSMIVTQARQRGIRMTFPQGETPCHVRADRTRVKQVLINLLSNAVKYNYPSGAVDVTCSAPVPGRVRVSVSDTGPGLSPEQVGGLFQPFNRLGQEAGSEEGTGIGLVVAKRLMELMGGGIGVDSTPGKGSVFWIELESALAPDMATTPATTPDAPASGATGNDAAGASVQTVLYIEDNPANLKLVEQLIARRADLRMLGAPTGRLGVELARSVRPRVIVMDINLPDISGIEALDLLRTYPETADIPVVALSSNAMPHDVEAGLAAGFFRYLIKPIKIAPFMRALVEAIALATARK</sequence>
<dbReference type="Pfam" id="PF02518">
    <property type="entry name" value="HATPase_c"/>
    <property type="match status" value="1"/>
</dbReference>
<dbReference type="InterPro" id="IPR013655">
    <property type="entry name" value="PAS_fold_3"/>
</dbReference>
<dbReference type="GO" id="GO:0000155">
    <property type="term" value="F:phosphorelay sensor kinase activity"/>
    <property type="evidence" value="ECO:0007669"/>
    <property type="project" value="InterPro"/>
</dbReference>
<dbReference type="GO" id="GO:0005886">
    <property type="term" value="C:plasma membrane"/>
    <property type="evidence" value="ECO:0007669"/>
    <property type="project" value="TreeGrafter"/>
</dbReference>
<dbReference type="CDD" id="cd00130">
    <property type="entry name" value="PAS"/>
    <property type="match status" value="1"/>
</dbReference>
<feature type="modified residue" description="4-aspartylphosphate" evidence="6">
    <location>
        <position position="456"/>
    </location>
</feature>
<reference evidence="11 12" key="1">
    <citation type="submission" date="2019-09" db="EMBL/GenBank/DDBJ databases">
        <authorList>
            <person name="Depoorter E."/>
        </authorList>
    </citation>
    <scope>NUCLEOTIDE SEQUENCE [LARGE SCALE GENOMIC DNA]</scope>
    <source>
        <strain evidence="11">LMG 6863</strain>
    </source>
</reference>
<dbReference type="InterPro" id="IPR035965">
    <property type="entry name" value="PAS-like_dom_sf"/>
</dbReference>
<dbReference type="SMART" id="SM00448">
    <property type="entry name" value="REC"/>
    <property type="match status" value="1"/>
</dbReference>
<evidence type="ECO:0000256" key="4">
    <source>
        <dbReference type="ARBA" id="ARBA00022679"/>
    </source>
</evidence>
<dbReference type="SUPFAM" id="SSF47384">
    <property type="entry name" value="Homodimeric domain of signal transducing histidine kinase"/>
    <property type="match status" value="1"/>
</dbReference>
<dbReference type="PROSITE" id="PS50112">
    <property type="entry name" value="PAS"/>
    <property type="match status" value="1"/>
</dbReference>
<name>A0A6P2NU29_BURL3</name>
<dbReference type="InterPro" id="IPR001610">
    <property type="entry name" value="PAC"/>
</dbReference>
<dbReference type="Pfam" id="PF00072">
    <property type="entry name" value="Response_reg"/>
    <property type="match status" value="1"/>
</dbReference>
<dbReference type="Gene3D" id="3.40.50.2300">
    <property type="match status" value="1"/>
</dbReference>
<dbReference type="CDD" id="cd00082">
    <property type="entry name" value="HisKA"/>
    <property type="match status" value="1"/>
</dbReference>
<feature type="domain" description="PAS" evidence="9">
    <location>
        <begin position="20"/>
        <end position="90"/>
    </location>
</feature>
<proteinExistence type="predicted"/>
<gene>
    <name evidence="11" type="ORF">BLA6863_04734</name>
</gene>
<evidence type="ECO:0000313" key="11">
    <source>
        <dbReference type="EMBL" id="VWB98607.1"/>
    </source>
</evidence>
<evidence type="ECO:0000256" key="6">
    <source>
        <dbReference type="PROSITE-ProRule" id="PRU00169"/>
    </source>
</evidence>
<dbReference type="Gene3D" id="1.10.287.130">
    <property type="match status" value="1"/>
</dbReference>
<dbReference type="PRINTS" id="PR00344">
    <property type="entry name" value="BCTRLSENSOR"/>
</dbReference>
<dbReference type="SUPFAM" id="SSF52172">
    <property type="entry name" value="CheY-like"/>
    <property type="match status" value="1"/>
</dbReference>
<accession>A0A6P2NU29</accession>
<dbReference type="InterPro" id="IPR003661">
    <property type="entry name" value="HisK_dim/P_dom"/>
</dbReference>
<dbReference type="PROSITE" id="PS50110">
    <property type="entry name" value="RESPONSE_REGULATORY"/>
    <property type="match status" value="1"/>
</dbReference>
<dbReference type="Proteomes" id="UP000494170">
    <property type="component" value="Unassembled WGS sequence"/>
</dbReference>
<evidence type="ECO:0000256" key="3">
    <source>
        <dbReference type="ARBA" id="ARBA00022553"/>
    </source>
</evidence>
<dbReference type="PANTHER" id="PTHR43047">
    <property type="entry name" value="TWO-COMPONENT HISTIDINE PROTEIN KINASE"/>
    <property type="match status" value="1"/>
</dbReference>
<dbReference type="InterPro" id="IPR011006">
    <property type="entry name" value="CheY-like_superfamily"/>
</dbReference>
<feature type="domain" description="Response regulatory" evidence="8">
    <location>
        <begin position="406"/>
        <end position="523"/>
    </location>
</feature>
<dbReference type="InterPro" id="IPR005467">
    <property type="entry name" value="His_kinase_dom"/>
</dbReference>
<dbReference type="SMART" id="SM00388">
    <property type="entry name" value="HisKA"/>
    <property type="match status" value="1"/>
</dbReference>
<dbReference type="GO" id="GO:0009927">
    <property type="term" value="F:histidine phosphotransfer kinase activity"/>
    <property type="evidence" value="ECO:0007669"/>
    <property type="project" value="TreeGrafter"/>
</dbReference>
<organism evidence="11 12">
    <name type="scientific">Burkholderia lata (strain ATCC 17760 / DSM 23089 / LMG 22485 / NCIMB 9086 / R18194 / 383)</name>
    <dbReference type="NCBI Taxonomy" id="482957"/>
    <lineage>
        <taxon>Bacteria</taxon>
        <taxon>Pseudomonadati</taxon>
        <taxon>Pseudomonadota</taxon>
        <taxon>Betaproteobacteria</taxon>
        <taxon>Burkholderiales</taxon>
        <taxon>Burkholderiaceae</taxon>
        <taxon>Burkholderia</taxon>
        <taxon>Burkholderia cepacia complex</taxon>
    </lineage>
</organism>
<evidence type="ECO:0000256" key="2">
    <source>
        <dbReference type="ARBA" id="ARBA00012438"/>
    </source>
</evidence>
<dbReference type="InterPro" id="IPR004358">
    <property type="entry name" value="Sig_transdc_His_kin-like_C"/>
</dbReference>
<dbReference type="InterPro" id="IPR000700">
    <property type="entry name" value="PAS-assoc_C"/>
</dbReference>
<evidence type="ECO:0000259" key="9">
    <source>
        <dbReference type="PROSITE" id="PS50112"/>
    </source>
</evidence>
<keyword evidence="3 6" id="KW-0597">Phosphoprotein</keyword>
<dbReference type="PROSITE" id="PS50109">
    <property type="entry name" value="HIS_KIN"/>
    <property type="match status" value="1"/>
</dbReference>
<protein>
    <recommendedName>
        <fullName evidence="2">histidine kinase</fullName>
        <ecNumber evidence="2">2.7.13.3</ecNumber>
    </recommendedName>
</protein>
<dbReference type="SUPFAM" id="SSF55785">
    <property type="entry name" value="PYP-like sensor domain (PAS domain)"/>
    <property type="match status" value="1"/>
</dbReference>
<dbReference type="InterPro" id="IPR003594">
    <property type="entry name" value="HATPase_dom"/>
</dbReference>
<dbReference type="SMART" id="SM00086">
    <property type="entry name" value="PAC"/>
    <property type="match status" value="1"/>
</dbReference>
<evidence type="ECO:0000259" key="10">
    <source>
        <dbReference type="PROSITE" id="PS50113"/>
    </source>
</evidence>
<feature type="domain" description="Histidine kinase" evidence="7">
    <location>
        <begin position="157"/>
        <end position="375"/>
    </location>
</feature>